<keyword evidence="7" id="KW-1185">Reference proteome</keyword>
<dbReference type="GO" id="GO:0004674">
    <property type="term" value="F:protein serine/threonine kinase activity"/>
    <property type="evidence" value="ECO:0007669"/>
    <property type="project" value="TreeGrafter"/>
</dbReference>
<dbReference type="Gene3D" id="3.30.200.20">
    <property type="entry name" value="Phosphorylase Kinase, domain 1"/>
    <property type="match status" value="1"/>
</dbReference>
<keyword evidence="4" id="KW-0067">ATP-binding</keyword>
<keyword evidence="3" id="KW-0418">Kinase</keyword>
<dbReference type="CDD" id="cd00180">
    <property type="entry name" value="PKc"/>
    <property type="match status" value="1"/>
</dbReference>
<dbReference type="HOGENOM" id="CLU_000288_7_18_1"/>
<dbReference type="EMBL" id="KL197712">
    <property type="protein sequence ID" value="KDQ61894.1"/>
    <property type="molecule type" value="Genomic_DNA"/>
</dbReference>
<evidence type="ECO:0000256" key="4">
    <source>
        <dbReference type="ARBA" id="ARBA00022840"/>
    </source>
</evidence>
<dbReference type="PANTHER" id="PTHR44329">
    <property type="entry name" value="SERINE/THREONINE-PROTEIN KINASE TNNI3K-RELATED"/>
    <property type="match status" value="1"/>
</dbReference>
<dbReference type="SUPFAM" id="SSF56112">
    <property type="entry name" value="Protein kinase-like (PK-like)"/>
    <property type="match status" value="1"/>
</dbReference>
<dbReference type="InterPro" id="IPR011009">
    <property type="entry name" value="Kinase-like_dom_sf"/>
</dbReference>
<evidence type="ECO:0000256" key="3">
    <source>
        <dbReference type="ARBA" id="ARBA00022777"/>
    </source>
</evidence>
<accession>A0A067Q4H0</accession>
<dbReference type="PANTHER" id="PTHR44329:SF288">
    <property type="entry name" value="MITOGEN-ACTIVATED PROTEIN KINASE KINASE KINASE 20"/>
    <property type="match status" value="1"/>
</dbReference>
<protein>
    <recommendedName>
        <fullName evidence="5">Protein kinase domain-containing protein</fullName>
    </recommendedName>
</protein>
<reference evidence="7" key="1">
    <citation type="journal article" date="2014" name="Proc. Natl. Acad. Sci. U.S.A.">
        <title>Extensive sampling of basidiomycete genomes demonstrates inadequacy of the white-rot/brown-rot paradigm for wood decay fungi.</title>
        <authorList>
            <person name="Riley R."/>
            <person name="Salamov A.A."/>
            <person name="Brown D.W."/>
            <person name="Nagy L.G."/>
            <person name="Floudas D."/>
            <person name="Held B.W."/>
            <person name="Levasseur A."/>
            <person name="Lombard V."/>
            <person name="Morin E."/>
            <person name="Otillar R."/>
            <person name="Lindquist E.A."/>
            <person name="Sun H."/>
            <person name="LaButti K.M."/>
            <person name="Schmutz J."/>
            <person name="Jabbour D."/>
            <person name="Luo H."/>
            <person name="Baker S.E."/>
            <person name="Pisabarro A.G."/>
            <person name="Walton J.D."/>
            <person name="Blanchette R.A."/>
            <person name="Henrissat B."/>
            <person name="Martin F."/>
            <person name="Cullen D."/>
            <person name="Hibbett D.S."/>
            <person name="Grigoriev I.V."/>
        </authorList>
    </citation>
    <scope>NUCLEOTIDE SEQUENCE [LARGE SCALE GENOMIC DNA]</scope>
    <source>
        <strain evidence="7">MUCL 33604</strain>
    </source>
</reference>
<evidence type="ECO:0000313" key="7">
    <source>
        <dbReference type="Proteomes" id="UP000027265"/>
    </source>
</evidence>
<dbReference type="STRING" id="933084.A0A067Q4H0"/>
<dbReference type="Gene3D" id="1.10.510.10">
    <property type="entry name" value="Transferase(Phosphotransferase) domain 1"/>
    <property type="match status" value="1"/>
</dbReference>
<dbReference type="PROSITE" id="PS50011">
    <property type="entry name" value="PROTEIN_KINASE_DOM"/>
    <property type="match status" value="1"/>
</dbReference>
<dbReference type="AlphaFoldDB" id="A0A067Q4H0"/>
<gene>
    <name evidence="6" type="ORF">JAAARDRAFT_190606</name>
</gene>
<dbReference type="InParanoid" id="A0A067Q4H0"/>
<dbReference type="SMART" id="SM00220">
    <property type="entry name" value="S_TKc"/>
    <property type="match status" value="1"/>
</dbReference>
<evidence type="ECO:0000313" key="6">
    <source>
        <dbReference type="EMBL" id="KDQ61894.1"/>
    </source>
</evidence>
<name>A0A067Q4H0_9AGAM</name>
<feature type="domain" description="Protein kinase" evidence="5">
    <location>
        <begin position="18"/>
        <end position="219"/>
    </location>
</feature>
<dbReference type="InterPro" id="IPR051681">
    <property type="entry name" value="Ser/Thr_Kinases-Pseudokinases"/>
</dbReference>
<dbReference type="Proteomes" id="UP000027265">
    <property type="component" value="Unassembled WGS sequence"/>
</dbReference>
<evidence type="ECO:0000256" key="1">
    <source>
        <dbReference type="ARBA" id="ARBA00022679"/>
    </source>
</evidence>
<sequence>MSSPPSNKLQDLRLQLRSIDNFPHAQGSFSDVYKGILAQDNIDMQVAVKVYRVCDDEQKNAVALEHFHREVHAYELLHLNPHVAEVLGVATVGDKPALVMRWYENGNIAQQLCLNPHVSVYKLALDIVNRLKSLHSNYPPIVLGDLKPSNILVDDDRRAILSGFGSAYILGGTEFTATNLTGSCQFMAPELLPTIVIDDSPLPAPTFMSDMWSLGCTIA</sequence>
<evidence type="ECO:0000256" key="2">
    <source>
        <dbReference type="ARBA" id="ARBA00022741"/>
    </source>
</evidence>
<proteinExistence type="predicted"/>
<organism evidence="6 7">
    <name type="scientific">Jaapia argillacea MUCL 33604</name>
    <dbReference type="NCBI Taxonomy" id="933084"/>
    <lineage>
        <taxon>Eukaryota</taxon>
        <taxon>Fungi</taxon>
        <taxon>Dikarya</taxon>
        <taxon>Basidiomycota</taxon>
        <taxon>Agaricomycotina</taxon>
        <taxon>Agaricomycetes</taxon>
        <taxon>Agaricomycetidae</taxon>
        <taxon>Jaapiales</taxon>
        <taxon>Jaapiaceae</taxon>
        <taxon>Jaapia</taxon>
    </lineage>
</organism>
<evidence type="ECO:0000259" key="5">
    <source>
        <dbReference type="PROSITE" id="PS50011"/>
    </source>
</evidence>
<keyword evidence="2" id="KW-0547">Nucleotide-binding</keyword>
<dbReference type="GO" id="GO:0005524">
    <property type="term" value="F:ATP binding"/>
    <property type="evidence" value="ECO:0007669"/>
    <property type="project" value="UniProtKB-KW"/>
</dbReference>
<keyword evidence="1" id="KW-0808">Transferase</keyword>
<dbReference type="OrthoDB" id="346907at2759"/>
<dbReference type="Pfam" id="PF00069">
    <property type="entry name" value="Pkinase"/>
    <property type="match status" value="1"/>
</dbReference>
<dbReference type="InterPro" id="IPR000719">
    <property type="entry name" value="Prot_kinase_dom"/>
</dbReference>